<feature type="binding site" evidence="11">
    <location>
        <begin position="165"/>
        <end position="167"/>
    </location>
    <ligand>
        <name>NADP(+)</name>
        <dbReference type="ChEBI" id="CHEBI:58349"/>
    </ligand>
</feature>
<dbReference type="Pfam" id="PF02882">
    <property type="entry name" value="THF_DHG_CYH_C"/>
    <property type="match status" value="1"/>
</dbReference>
<dbReference type="InterPro" id="IPR046346">
    <property type="entry name" value="Aminoacid_DH-like_N_sf"/>
</dbReference>
<reference evidence="14 15" key="2">
    <citation type="submission" date="2010-03" db="EMBL/GenBank/DDBJ databases">
        <authorList>
            <person name="Pajon A."/>
        </authorList>
    </citation>
    <scope>NUCLEOTIDE SEQUENCE [LARGE SCALE GENOMIC DNA]</scope>
    <source>
        <strain evidence="14 15">SGP1</strain>
    </source>
</reference>
<proteinExistence type="inferred from homology"/>
<keyword evidence="5 11" id="KW-0378">Hydrolase</keyword>
<comment type="function">
    <text evidence="11">Catalyzes the oxidation of 5,10-methylenetetrahydrofolate to 5,10-methenyltetrahydrofolate and then the hydrolysis of 5,10-methenyltetrahydrofolate to 10-formyltetrahydrofolate.</text>
</comment>
<dbReference type="InterPro" id="IPR020630">
    <property type="entry name" value="THF_DH/CycHdrlase_cat_dom"/>
</dbReference>
<gene>
    <name evidence="11" type="primary">folD</name>
    <name evidence="14" type="ORF">SY1_09450</name>
</gene>
<dbReference type="InterPro" id="IPR036291">
    <property type="entry name" value="NAD(P)-bd_dom_sf"/>
</dbReference>
<comment type="similarity">
    <text evidence="11">Belongs to the tetrahydrofolate dehydrogenase/cyclohydrolase family.</text>
</comment>
<dbReference type="RefSeq" id="WP_015556349.1">
    <property type="nucleotide sequence ID" value="NC_021038.1"/>
</dbReference>
<evidence type="ECO:0000313" key="15">
    <source>
        <dbReference type="Proteomes" id="UP000008957"/>
    </source>
</evidence>
<dbReference type="GO" id="GO:0009086">
    <property type="term" value="P:methionine biosynthetic process"/>
    <property type="evidence" value="ECO:0007669"/>
    <property type="project" value="UniProtKB-KW"/>
</dbReference>
<keyword evidence="9 11" id="KW-0486">Methionine biosynthesis</keyword>
<dbReference type="GO" id="GO:0005829">
    <property type="term" value="C:cytosol"/>
    <property type="evidence" value="ECO:0007669"/>
    <property type="project" value="TreeGrafter"/>
</dbReference>
<dbReference type="FunFam" id="3.40.50.720:FF:000094">
    <property type="entry name" value="Bifunctional protein FolD"/>
    <property type="match status" value="1"/>
</dbReference>
<accession>A0AB94IWQ9</accession>
<dbReference type="EC" id="1.5.1.5" evidence="11"/>
<dbReference type="Gene3D" id="3.40.50.720">
    <property type="entry name" value="NAD(P)-binding Rossmann-like Domain"/>
    <property type="match status" value="1"/>
</dbReference>
<dbReference type="GO" id="GO:0006164">
    <property type="term" value="P:purine nucleotide biosynthetic process"/>
    <property type="evidence" value="ECO:0007669"/>
    <property type="project" value="UniProtKB-KW"/>
</dbReference>
<dbReference type="Gene3D" id="3.40.50.10860">
    <property type="entry name" value="Leucine Dehydrogenase, chain A, domain 1"/>
    <property type="match status" value="1"/>
</dbReference>
<dbReference type="PANTHER" id="PTHR48099">
    <property type="entry name" value="C-1-TETRAHYDROFOLATE SYNTHASE, CYTOPLASMIC-RELATED"/>
    <property type="match status" value="1"/>
</dbReference>
<dbReference type="EC" id="3.5.4.9" evidence="11"/>
<dbReference type="SUPFAM" id="SSF53223">
    <property type="entry name" value="Aminoacid dehydrogenase-like, N-terminal domain"/>
    <property type="match status" value="1"/>
</dbReference>
<feature type="domain" description="Tetrahydrofolate dehydrogenase/cyclohydrolase catalytic" evidence="12">
    <location>
        <begin position="5"/>
        <end position="119"/>
    </location>
</feature>
<name>A0AB94IWQ9_9BACT</name>
<dbReference type="PRINTS" id="PR00085">
    <property type="entry name" value="THFDHDRGNASE"/>
</dbReference>
<dbReference type="AlphaFoldDB" id="A0AB94IWQ9"/>
<comment type="subunit">
    <text evidence="11">Homodimer.</text>
</comment>
<evidence type="ECO:0000259" key="13">
    <source>
        <dbReference type="Pfam" id="PF02882"/>
    </source>
</evidence>
<keyword evidence="4 11" id="KW-0658">Purine biosynthesis</keyword>
<dbReference type="Proteomes" id="UP000008957">
    <property type="component" value="Chromosome"/>
</dbReference>
<comment type="catalytic activity">
    <reaction evidence="11">
        <text>(6R)-5,10-methenyltetrahydrofolate + H2O = (6R)-10-formyltetrahydrofolate + H(+)</text>
        <dbReference type="Rhea" id="RHEA:23700"/>
        <dbReference type="ChEBI" id="CHEBI:15377"/>
        <dbReference type="ChEBI" id="CHEBI:15378"/>
        <dbReference type="ChEBI" id="CHEBI:57455"/>
        <dbReference type="ChEBI" id="CHEBI:195366"/>
        <dbReference type="EC" id="3.5.4.9"/>
    </reaction>
</comment>
<keyword evidence="15" id="KW-1185">Reference proteome</keyword>
<dbReference type="PANTHER" id="PTHR48099:SF5">
    <property type="entry name" value="C-1-TETRAHYDROFOLATE SYNTHASE, CYTOPLASMIC"/>
    <property type="match status" value="1"/>
</dbReference>
<feature type="domain" description="Tetrahydrofolate dehydrogenase/cyclohydrolase NAD(P)-binding" evidence="13">
    <location>
        <begin position="139"/>
        <end position="279"/>
    </location>
</feature>
<evidence type="ECO:0000256" key="1">
    <source>
        <dbReference type="ARBA" id="ARBA00004777"/>
    </source>
</evidence>
<dbReference type="SUPFAM" id="SSF51735">
    <property type="entry name" value="NAD(P)-binding Rossmann-fold domains"/>
    <property type="match status" value="1"/>
</dbReference>
<dbReference type="InterPro" id="IPR020631">
    <property type="entry name" value="THF_DH/CycHdrlase_NAD-bd_dom"/>
</dbReference>
<dbReference type="InterPro" id="IPR000672">
    <property type="entry name" value="THF_DH/CycHdrlase"/>
</dbReference>
<dbReference type="GO" id="GO:0035999">
    <property type="term" value="P:tetrahydrofolate interconversion"/>
    <property type="evidence" value="ECO:0007669"/>
    <property type="project" value="UniProtKB-UniRule"/>
</dbReference>
<dbReference type="GO" id="GO:0004477">
    <property type="term" value="F:methenyltetrahydrofolate cyclohydrolase activity"/>
    <property type="evidence" value="ECO:0007669"/>
    <property type="project" value="UniProtKB-UniRule"/>
</dbReference>
<comment type="catalytic activity">
    <reaction evidence="11">
        <text>(6R)-5,10-methylene-5,6,7,8-tetrahydrofolate + NADP(+) = (6R)-5,10-methenyltetrahydrofolate + NADPH</text>
        <dbReference type="Rhea" id="RHEA:22812"/>
        <dbReference type="ChEBI" id="CHEBI:15636"/>
        <dbReference type="ChEBI" id="CHEBI:57455"/>
        <dbReference type="ChEBI" id="CHEBI:57783"/>
        <dbReference type="ChEBI" id="CHEBI:58349"/>
        <dbReference type="EC" id="1.5.1.5"/>
    </reaction>
</comment>
<evidence type="ECO:0000313" key="14">
    <source>
        <dbReference type="EMBL" id="CBL28202.1"/>
    </source>
</evidence>
<dbReference type="Pfam" id="PF00763">
    <property type="entry name" value="THF_DHG_CYH"/>
    <property type="match status" value="1"/>
</dbReference>
<dbReference type="EMBL" id="FP929056">
    <property type="protein sequence ID" value="CBL28202.1"/>
    <property type="molecule type" value="Genomic_DNA"/>
</dbReference>
<evidence type="ECO:0000256" key="10">
    <source>
        <dbReference type="ARBA" id="ARBA00023268"/>
    </source>
</evidence>
<keyword evidence="6 11" id="KW-0521">NADP</keyword>
<reference evidence="15" key="1">
    <citation type="submission" date="2010-03" db="EMBL/GenBank/DDBJ databases">
        <title>The genome sequence of Synergistetes sp. SGP1.</title>
        <authorList>
            <consortium name="metaHIT consortium -- http://www.metahit.eu/"/>
            <person name="Pajon A."/>
            <person name="Turner K."/>
            <person name="Parkhill J."/>
            <person name="Wade W."/>
            <person name="Vartoukian S."/>
        </authorList>
    </citation>
    <scope>NUCLEOTIDE SEQUENCE [LARGE SCALE GENOMIC DNA]</scope>
    <source>
        <strain evidence="15">SGP1</strain>
    </source>
</reference>
<evidence type="ECO:0000256" key="6">
    <source>
        <dbReference type="ARBA" id="ARBA00022857"/>
    </source>
</evidence>
<evidence type="ECO:0000256" key="9">
    <source>
        <dbReference type="ARBA" id="ARBA00023167"/>
    </source>
</evidence>
<feature type="binding site" evidence="11">
    <location>
        <position position="231"/>
    </location>
    <ligand>
        <name>NADP(+)</name>
        <dbReference type="ChEBI" id="CHEBI:58349"/>
    </ligand>
</feature>
<evidence type="ECO:0000256" key="5">
    <source>
        <dbReference type="ARBA" id="ARBA00022801"/>
    </source>
</evidence>
<evidence type="ECO:0000256" key="2">
    <source>
        <dbReference type="ARBA" id="ARBA00022563"/>
    </source>
</evidence>
<dbReference type="CDD" id="cd01080">
    <property type="entry name" value="NAD_bind_m-THF_DH_Cyclohyd"/>
    <property type="match status" value="1"/>
</dbReference>
<evidence type="ECO:0000256" key="11">
    <source>
        <dbReference type="HAMAP-Rule" id="MF_01576"/>
    </source>
</evidence>
<evidence type="ECO:0000259" key="12">
    <source>
        <dbReference type="Pfam" id="PF00763"/>
    </source>
</evidence>
<evidence type="ECO:0000256" key="4">
    <source>
        <dbReference type="ARBA" id="ARBA00022755"/>
    </source>
</evidence>
<sequence length="284" mass="29672">MTVVMKGAEVAVGMKEALLAEHAELKGMGVDPKLAIVRVGARGDDLAYERGALKRFAGLGITTQVYELPEDIEQADFDAEFGKVNADPKVHGILLFRPLPGGLSDEAARRTIDPRKDVDGMSPISSAMVFAGARDGFAPCTPGAVMEMLAHYEVDLKGKNVTLVGRSMVVGRPLAMLMLAANATVTICHTKTVDMPAVCRRADIVVAAAGKAGMIGADCVTDRSIVVDVGINVGPDGKLCGDVDFEAVSSIVSMVSPVPGGVGAVTTSVLARNTLRAARLLTKR</sequence>
<protein>
    <recommendedName>
        <fullName evidence="11">Bifunctional protein FolD</fullName>
    </recommendedName>
    <domain>
        <recommendedName>
            <fullName evidence="11">Methylenetetrahydrofolate dehydrogenase</fullName>
            <ecNumber evidence="11">1.5.1.5</ecNumber>
        </recommendedName>
    </domain>
    <domain>
        <recommendedName>
            <fullName evidence="11">Methenyltetrahydrofolate cyclohydrolase</fullName>
            <ecNumber evidence="11">3.5.4.9</ecNumber>
        </recommendedName>
    </domain>
</protein>
<keyword evidence="8 11" id="KW-0368">Histidine biosynthesis</keyword>
<keyword evidence="10 11" id="KW-0511">Multifunctional enzyme</keyword>
<dbReference type="HAMAP" id="MF_01576">
    <property type="entry name" value="THF_DHG_CYH"/>
    <property type="match status" value="1"/>
</dbReference>
<keyword evidence="7 11" id="KW-0560">Oxidoreductase</keyword>
<comment type="caution">
    <text evidence="11">Lacks conserved residue(s) required for the propagation of feature annotation.</text>
</comment>
<comment type="pathway">
    <text evidence="1 11">One-carbon metabolism; tetrahydrofolate interconversion.</text>
</comment>
<dbReference type="GO" id="GO:0004488">
    <property type="term" value="F:methylenetetrahydrofolate dehydrogenase (NADP+) activity"/>
    <property type="evidence" value="ECO:0007669"/>
    <property type="project" value="UniProtKB-UniRule"/>
</dbReference>
<dbReference type="GO" id="GO:0000105">
    <property type="term" value="P:L-histidine biosynthetic process"/>
    <property type="evidence" value="ECO:0007669"/>
    <property type="project" value="UniProtKB-KW"/>
</dbReference>
<dbReference type="KEGG" id="sbr:SY1_09450"/>
<evidence type="ECO:0000256" key="3">
    <source>
        <dbReference type="ARBA" id="ARBA00022605"/>
    </source>
</evidence>
<organism evidence="14 15">
    <name type="scientific">Fretibacterium fastidiosum</name>
    <dbReference type="NCBI Taxonomy" id="651822"/>
    <lineage>
        <taxon>Bacteria</taxon>
        <taxon>Thermotogati</taxon>
        <taxon>Synergistota</taxon>
        <taxon>Synergistia</taxon>
        <taxon>Synergistales</taxon>
        <taxon>Aminobacteriaceae</taxon>
        <taxon>Fretibacterium</taxon>
    </lineage>
</organism>
<evidence type="ECO:0000256" key="8">
    <source>
        <dbReference type="ARBA" id="ARBA00023102"/>
    </source>
</evidence>
<evidence type="ECO:0000256" key="7">
    <source>
        <dbReference type="ARBA" id="ARBA00023002"/>
    </source>
</evidence>
<keyword evidence="2 11" id="KW-0554">One-carbon metabolism</keyword>
<keyword evidence="3 11" id="KW-0028">Amino-acid biosynthesis</keyword>